<feature type="signal peptide" evidence="1">
    <location>
        <begin position="1"/>
        <end position="19"/>
    </location>
</feature>
<dbReference type="Proteomes" id="UP000683139">
    <property type="component" value="Unassembled WGS sequence"/>
</dbReference>
<protein>
    <submittedName>
        <fullName evidence="2">Uncharacterized protein</fullName>
    </submittedName>
</protein>
<sequence>MKHVWRLLASLMMVVLLLAACSNESTPRREPATLADWPTYTFAEMINGKTDAIVLTHVTDVKQVSGQDVSQVVQLAELSLQETLYGKPTGDTITLYQSVDKVKLGGTYLLFLQHRPEERMYVVADANSQSLVSEGKLTLSDELEIDVKVSGIAGTHTLAELRQLIEQQQKNAGPSAK</sequence>
<dbReference type="EMBL" id="BOSE01000009">
    <property type="protein sequence ID" value="GIP18535.1"/>
    <property type="molecule type" value="Genomic_DNA"/>
</dbReference>
<keyword evidence="1" id="KW-0732">Signal</keyword>
<organism evidence="2 3">
    <name type="scientific">Paenibacillus montaniterrae</name>
    <dbReference type="NCBI Taxonomy" id="429341"/>
    <lineage>
        <taxon>Bacteria</taxon>
        <taxon>Bacillati</taxon>
        <taxon>Bacillota</taxon>
        <taxon>Bacilli</taxon>
        <taxon>Bacillales</taxon>
        <taxon>Paenibacillaceae</taxon>
        <taxon>Paenibacillus</taxon>
    </lineage>
</organism>
<dbReference type="PROSITE" id="PS51257">
    <property type="entry name" value="PROKAR_LIPOPROTEIN"/>
    <property type="match status" value="1"/>
</dbReference>
<dbReference type="RefSeq" id="WP_213519091.1">
    <property type="nucleotide sequence ID" value="NZ_BOSE01000009.1"/>
</dbReference>
<evidence type="ECO:0000256" key="1">
    <source>
        <dbReference type="SAM" id="SignalP"/>
    </source>
</evidence>
<proteinExistence type="predicted"/>
<dbReference type="AlphaFoldDB" id="A0A919YSB0"/>
<comment type="caution">
    <text evidence="2">The sequence shown here is derived from an EMBL/GenBank/DDBJ whole genome shotgun (WGS) entry which is preliminary data.</text>
</comment>
<accession>A0A919YSB0</accession>
<evidence type="ECO:0000313" key="2">
    <source>
        <dbReference type="EMBL" id="GIP18535.1"/>
    </source>
</evidence>
<gene>
    <name evidence="2" type="ORF">J40TS1_41770</name>
</gene>
<evidence type="ECO:0000313" key="3">
    <source>
        <dbReference type="Proteomes" id="UP000683139"/>
    </source>
</evidence>
<reference evidence="2" key="1">
    <citation type="submission" date="2021-03" db="EMBL/GenBank/DDBJ databases">
        <title>Antimicrobial resistance genes in bacteria isolated from Japanese honey, and their potential for conferring macrolide and lincosamide resistance in the American foulbrood pathogen Paenibacillus larvae.</title>
        <authorList>
            <person name="Okamoto M."/>
            <person name="Kumagai M."/>
            <person name="Kanamori H."/>
            <person name="Takamatsu D."/>
        </authorList>
    </citation>
    <scope>NUCLEOTIDE SEQUENCE</scope>
    <source>
        <strain evidence="2">J40TS1</strain>
    </source>
</reference>
<name>A0A919YSB0_9BACL</name>
<keyword evidence="3" id="KW-1185">Reference proteome</keyword>
<feature type="chain" id="PRO_5039335616" evidence="1">
    <location>
        <begin position="20"/>
        <end position="177"/>
    </location>
</feature>